<gene>
    <name evidence="8" type="primary">atpC</name>
    <name evidence="13" type="ORF">DLM65_09895</name>
    <name evidence="12" type="ORF">JF886_14895</name>
</gene>
<keyword evidence="8" id="KW-0375">Hydrogen ion transport</keyword>
<evidence type="ECO:0000256" key="7">
    <source>
        <dbReference type="ARBA" id="ARBA00023310"/>
    </source>
</evidence>
<keyword evidence="3 8" id="KW-0813">Transport</keyword>
<protein>
    <recommendedName>
        <fullName evidence="8">ATP synthase epsilon chain</fullName>
    </recommendedName>
    <alternativeName>
        <fullName evidence="8">ATP synthase F1 sector epsilon subunit</fullName>
    </alternativeName>
    <alternativeName>
        <fullName evidence="8">F-ATPase epsilon subunit</fullName>
    </alternativeName>
</protein>
<dbReference type="InterPro" id="IPR001469">
    <property type="entry name" value="ATP_synth_F1_dsu/esu"/>
</dbReference>
<dbReference type="Proteomes" id="UP000606991">
    <property type="component" value="Unassembled WGS sequence"/>
</dbReference>
<evidence type="ECO:0000256" key="3">
    <source>
        <dbReference type="ARBA" id="ARBA00022448"/>
    </source>
</evidence>
<comment type="similarity">
    <text evidence="2 8 9">Belongs to the ATPase epsilon chain family.</text>
</comment>
<dbReference type="GO" id="GO:0005886">
    <property type="term" value="C:plasma membrane"/>
    <property type="evidence" value="ECO:0007669"/>
    <property type="project" value="UniProtKB-SubCell"/>
</dbReference>
<comment type="subcellular location">
    <subcellularLocation>
        <location evidence="1 8">Cell membrane</location>
        <topology evidence="1 8">Peripheral membrane protein</topology>
    </subcellularLocation>
</comment>
<evidence type="ECO:0000256" key="8">
    <source>
        <dbReference type="HAMAP-Rule" id="MF_00530"/>
    </source>
</evidence>
<keyword evidence="8" id="KW-1003">Cell membrane</keyword>
<dbReference type="RefSeq" id="WP_337313848.1">
    <property type="nucleotide sequence ID" value="NZ_JAEKNS010000146.1"/>
</dbReference>
<dbReference type="CDD" id="cd12152">
    <property type="entry name" value="F1-ATPase_delta"/>
    <property type="match status" value="1"/>
</dbReference>
<organism evidence="13 14">
    <name type="scientific">Candidatus Aeolococcus gillhamiae</name>
    <dbReference type="NCBI Taxonomy" id="3127015"/>
    <lineage>
        <taxon>Bacteria</taxon>
        <taxon>Bacillati</taxon>
        <taxon>Candidatus Dormiibacterota</taxon>
        <taxon>Candidatus Dormibacteria</taxon>
        <taxon>Candidatus Aeolococcales</taxon>
        <taxon>Candidatus Aeolococcaceae</taxon>
        <taxon>Candidatus Aeolococcus</taxon>
    </lineage>
</organism>
<keyword evidence="7 8" id="KW-0066">ATP synthesis</keyword>
<dbReference type="Pfam" id="PF02823">
    <property type="entry name" value="ATP-synt_DE_N"/>
    <property type="match status" value="1"/>
</dbReference>
<dbReference type="InterPro" id="IPR020547">
    <property type="entry name" value="ATP_synth_F1_esu_C"/>
</dbReference>
<evidence type="ECO:0000313" key="14">
    <source>
        <dbReference type="Proteomes" id="UP000248724"/>
    </source>
</evidence>
<evidence type="ECO:0000259" key="11">
    <source>
        <dbReference type="Pfam" id="PF02823"/>
    </source>
</evidence>
<feature type="domain" description="ATP synthase epsilon subunit C-terminal" evidence="10">
    <location>
        <begin position="87"/>
        <end position="129"/>
    </location>
</feature>
<dbReference type="EMBL" id="JAEKNS010000146">
    <property type="protein sequence ID" value="MBJ7596115.1"/>
    <property type="molecule type" value="Genomic_DNA"/>
</dbReference>
<sequence>MANKLQVELLTAEGHVLSEEADFVVAPGLEGDLGVLPRHIPLLTPLRTGEIMVRNDGQEQYFFVGGGFLEVTPEKVVILADVAERAEDIDEAAAEEARKAAQDALAQDESDVQAAVQLEHSIFRLRVAEIRRHHHRDRRGDQGG</sequence>
<evidence type="ECO:0000256" key="1">
    <source>
        <dbReference type="ARBA" id="ARBA00004202"/>
    </source>
</evidence>
<dbReference type="InterPro" id="IPR036771">
    <property type="entry name" value="ATPsynth_dsu/esu_N"/>
</dbReference>
<evidence type="ECO:0000313" key="15">
    <source>
        <dbReference type="Proteomes" id="UP000606991"/>
    </source>
</evidence>
<dbReference type="HAMAP" id="MF_00530">
    <property type="entry name" value="ATP_synth_epsil_bac"/>
    <property type="match status" value="1"/>
</dbReference>
<dbReference type="InterPro" id="IPR020546">
    <property type="entry name" value="ATP_synth_F1_dsu/esu_N"/>
</dbReference>
<dbReference type="GO" id="GO:0005524">
    <property type="term" value="F:ATP binding"/>
    <property type="evidence" value="ECO:0007669"/>
    <property type="project" value="UniProtKB-UniRule"/>
</dbReference>
<reference evidence="13 14" key="1">
    <citation type="journal article" date="2017" name="Nature">
        <title>Atmospheric trace gases support primary production in Antarctic desert surface soil.</title>
        <authorList>
            <person name="Ji M."/>
            <person name="Greening C."/>
            <person name="Vanwonterghem I."/>
            <person name="Carere C.R."/>
            <person name="Bay S.K."/>
            <person name="Steen J.A."/>
            <person name="Montgomery K."/>
            <person name="Lines T."/>
            <person name="Beardall J."/>
            <person name="van Dorst J."/>
            <person name="Snape I."/>
            <person name="Stott M.B."/>
            <person name="Hugenholtz P."/>
            <person name="Ferrari B.C."/>
        </authorList>
    </citation>
    <scope>NUCLEOTIDE SEQUENCE [LARGE SCALE GENOMIC DNA]</scope>
    <source>
        <strain evidence="13">RRmetagenome_bin12</strain>
    </source>
</reference>
<dbReference type="NCBIfam" id="NF009980">
    <property type="entry name" value="PRK13446.1"/>
    <property type="match status" value="1"/>
</dbReference>
<name>A0A2W5ZA64_9BACT</name>
<dbReference type="AlphaFoldDB" id="A0A2W5ZA64"/>
<keyword evidence="6 8" id="KW-0139">CF(1)</keyword>
<evidence type="ECO:0000256" key="5">
    <source>
        <dbReference type="ARBA" id="ARBA00023136"/>
    </source>
</evidence>
<evidence type="ECO:0000256" key="6">
    <source>
        <dbReference type="ARBA" id="ARBA00023196"/>
    </source>
</evidence>
<dbReference type="Pfam" id="PF00401">
    <property type="entry name" value="ATP-synt_DE"/>
    <property type="match status" value="1"/>
</dbReference>
<dbReference type="InterPro" id="IPR036794">
    <property type="entry name" value="ATP_F1_dsu/esu_C_sf"/>
</dbReference>
<dbReference type="NCBIfam" id="TIGR01216">
    <property type="entry name" value="ATP_synt_epsi"/>
    <property type="match status" value="1"/>
</dbReference>
<feature type="domain" description="ATP synthase F1 complex delta/epsilon subunit N-terminal" evidence="11">
    <location>
        <begin position="5"/>
        <end position="83"/>
    </location>
</feature>
<comment type="function">
    <text evidence="8">Produces ATP from ADP in the presence of a proton gradient across the membrane.</text>
</comment>
<dbReference type="EMBL" id="QHBU01000190">
    <property type="protein sequence ID" value="PZR79766.1"/>
    <property type="molecule type" value="Genomic_DNA"/>
</dbReference>
<comment type="caution">
    <text evidence="13">The sequence shown here is derived from an EMBL/GenBank/DDBJ whole genome shotgun (WGS) entry which is preliminary data.</text>
</comment>
<dbReference type="Proteomes" id="UP000248724">
    <property type="component" value="Unassembled WGS sequence"/>
</dbReference>
<dbReference type="PANTHER" id="PTHR13822:SF10">
    <property type="entry name" value="ATP SYNTHASE EPSILON CHAIN, CHLOROPLASTIC"/>
    <property type="match status" value="1"/>
</dbReference>
<evidence type="ECO:0000259" key="10">
    <source>
        <dbReference type="Pfam" id="PF00401"/>
    </source>
</evidence>
<dbReference type="SUPFAM" id="SSF46604">
    <property type="entry name" value="Epsilon subunit of F1F0-ATP synthase C-terminal domain"/>
    <property type="match status" value="1"/>
</dbReference>
<accession>A0A934K5I5</accession>
<evidence type="ECO:0000256" key="2">
    <source>
        <dbReference type="ARBA" id="ARBA00005712"/>
    </source>
</evidence>
<evidence type="ECO:0000256" key="4">
    <source>
        <dbReference type="ARBA" id="ARBA00023065"/>
    </source>
</evidence>
<reference evidence="12 15" key="3">
    <citation type="submission" date="2020-10" db="EMBL/GenBank/DDBJ databases">
        <title>Ca. Dormibacterota MAGs.</title>
        <authorList>
            <person name="Montgomery K."/>
        </authorList>
    </citation>
    <scope>NUCLEOTIDE SEQUENCE [LARGE SCALE GENOMIC DNA]</scope>
    <source>
        <strain evidence="12">SC8812_S17_18</strain>
    </source>
</reference>
<comment type="subunit">
    <text evidence="8 9">F-type ATPases have 2 components, CF(1) - the catalytic core - and CF(0) - the membrane proton channel. CF(1) has five subunits: alpha(3), beta(3), gamma(1), delta(1), epsilon(1). CF(0) has three main subunits: a, b and c.</text>
</comment>
<evidence type="ECO:0000313" key="12">
    <source>
        <dbReference type="EMBL" id="MBJ7596115.1"/>
    </source>
</evidence>
<dbReference type="GO" id="GO:0045259">
    <property type="term" value="C:proton-transporting ATP synthase complex"/>
    <property type="evidence" value="ECO:0007669"/>
    <property type="project" value="UniProtKB-KW"/>
</dbReference>
<keyword evidence="5 8" id="KW-0472">Membrane</keyword>
<keyword evidence="4 8" id="KW-0406">Ion transport</keyword>
<accession>A0A2W5ZA64</accession>
<reference evidence="13" key="2">
    <citation type="submission" date="2018-05" db="EMBL/GenBank/DDBJ databases">
        <authorList>
            <person name="Ferrari B."/>
        </authorList>
    </citation>
    <scope>NUCLEOTIDE SEQUENCE</scope>
    <source>
        <strain evidence="13">RRmetagenome_bin12</strain>
    </source>
</reference>
<dbReference type="PANTHER" id="PTHR13822">
    <property type="entry name" value="ATP SYNTHASE DELTA/EPSILON CHAIN"/>
    <property type="match status" value="1"/>
</dbReference>
<proteinExistence type="inferred from homology"/>
<evidence type="ECO:0000313" key="13">
    <source>
        <dbReference type="EMBL" id="PZR79766.1"/>
    </source>
</evidence>
<dbReference type="GO" id="GO:0046933">
    <property type="term" value="F:proton-transporting ATP synthase activity, rotational mechanism"/>
    <property type="evidence" value="ECO:0007669"/>
    <property type="project" value="UniProtKB-UniRule"/>
</dbReference>
<evidence type="ECO:0000256" key="9">
    <source>
        <dbReference type="RuleBase" id="RU003656"/>
    </source>
</evidence>
<dbReference type="SUPFAM" id="SSF51344">
    <property type="entry name" value="Epsilon subunit of F1F0-ATP synthase N-terminal domain"/>
    <property type="match status" value="1"/>
</dbReference>
<dbReference type="Gene3D" id="2.60.15.10">
    <property type="entry name" value="F0F1 ATP synthase delta/epsilon subunit, N-terminal"/>
    <property type="match status" value="1"/>
</dbReference>